<feature type="compositionally biased region" description="Polar residues" evidence="1">
    <location>
        <begin position="187"/>
        <end position="198"/>
    </location>
</feature>
<keyword evidence="3" id="KW-1185">Reference proteome</keyword>
<feature type="compositionally biased region" description="Polar residues" evidence="1">
    <location>
        <begin position="217"/>
        <end position="227"/>
    </location>
</feature>
<dbReference type="AlphaFoldDB" id="A0A6A5S5J0"/>
<reference evidence="2" key="1">
    <citation type="journal article" date="2020" name="Stud. Mycol.">
        <title>101 Dothideomycetes genomes: a test case for predicting lifestyles and emergence of pathogens.</title>
        <authorList>
            <person name="Haridas S."/>
            <person name="Albert R."/>
            <person name="Binder M."/>
            <person name="Bloem J."/>
            <person name="Labutti K."/>
            <person name="Salamov A."/>
            <person name="Andreopoulos B."/>
            <person name="Baker S."/>
            <person name="Barry K."/>
            <person name="Bills G."/>
            <person name="Bluhm B."/>
            <person name="Cannon C."/>
            <person name="Castanera R."/>
            <person name="Culley D."/>
            <person name="Daum C."/>
            <person name="Ezra D."/>
            <person name="Gonzalez J."/>
            <person name="Henrissat B."/>
            <person name="Kuo A."/>
            <person name="Liang C."/>
            <person name="Lipzen A."/>
            <person name="Lutzoni F."/>
            <person name="Magnuson J."/>
            <person name="Mondo S."/>
            <person name="Nolan M."/>
            <person name="Ohm R."/>
            <person name="Pangilinan J."/>
            <person name="Park H.-J."/>
            <person name="Ramirez L."/>
            <person name="Alfaro M."/>
            <person name="Sun H."/>
            <person name="Tritt A."/>
            <person name="Yoshinaga Y."/>
            <person name="Zwiers L.-H."/>
            <person name="Turgeon B."/>
            <person name="Goodwin S."/>
            <person name="Spatafora J."/>
            <person name="Crous P."/>
            <person name="Grigoriev I."/>
        </authorList>
    </citation>
    <scope>NUCLEOTIDE SEQUENCE</scope>
    <source>
        <strain evidence="2">CBS 161.51</strain>
    </source>
</reference>
<evidence type="ECO:0000313" key="2">
    <source>
        <dbReference type="EMBL" id="KAF1934754.1"/>
    </source>
</evidence>
<organism evidence="2 3">
    <name type="scientific">Clathrospora elynae</name>
    <dbReference type="NCBI Taxonomy" id="706981"/>
    <lineage>
        <taxon>Eukaryota</taxon>
        <taxon>Fungi</taxon>
        <taxon>Dikarya</taxon>
        <taxon>Ascomycota</taxon>
        <taxon>Pezizomycotina</taxon>
        <taxon>Dothideomycetes</taxon>
        <taxon>Pleosporomycetidae</taxon>
        <taxon>Pleosporales</taxon>
        <taxon>Diademaceae</taxon>
        <taxon>Clathrospora</taxon>
    </lineage>
</organism>
<evidence type="ECO:0000256" key="1">
    <source>
        <dbReference type="SAM" id="MobiDB-lite"/>
    </source>
</evidence>
<feature type="region of interest" description="Disordered" evidence="1">
    <location>
        <begin position="215"/>
        <end position="234"/>
    </location>
</feature>
<dbReference type="OrthoDB" id="3748081at2759"/>
<sequence>METLPLELREQITSFLLPRANRKAITAAPFSSKAERTDIYNLRLTSHRINAGASQAFLKVIGDVPTKCTKSSLHSLANLVALEDVGKHITTLAFNTCALFLGEKKRYLNDIRFSAFERSLWITTTLGDELVKILRKTPRLRHLTYLRQEPEVRYHRVFGRESLDIAVILGRMQKPIEPTAVHPESPGNHNPSANTGNPLFTKHNFQRHLRADIPKLHSNTGGTNQFPHTPRRQPHIGVKETRVISVRFWIRVTRINL</sequence>
<dbReference type="EMBL" id="ML976383">
    <property type="protein sequence ID" value="KAF1934754.1"/>
    <property type="molecule type" value="Genomic_DNA"/>
</dbReference>
<evidence type="ECO:0000313" key="3">
    <source>
        <dbReference type="Proteomes" id="UP000800038"/>
    </source>
</evidence>
<gene>
    <name evidence="2" type="ORF">EJ02DRAFT_167255</name>
</gene>
<dbReference type="Proteomes" id="UP000800038">
    <property type="component" value="Unassembled WGS sequence"/>
</dbReference>
<feature type="region of interest" description="Disordered" evidence="1">
    <location>
        <begin position="179"/>
        <end position="200"/>
    </location>
</feature>
<name>A0A6A5S5J0_9PLEO</name>
<accession>A0A6A5S5J0</accession>
<protein>
    <submittedName>
        <fullName evidence="2">Uncharacterized protein</fullName>
    </submittedName>
</protein>
<proteinExistence type="predicted"/>